<dbReference type="AlphaFoldDB" id="A0A2P2JDC1"/>
<evidence type="ECO:0008006" key="3">
    <source>
        <dbReference type="Google" id="ProtNLM"/>
    </source>
</evidence>
<proteinExistence type="predicted"/>
<organism evidence="2">
    <name type="scientific">Rhizophora mucronata</name>
    <name type="common">Asiatic mangrove</name>
    <dbReference type="NCBI Taxonomy" id="61149"/>
    <lineage>
        <taxon>Eukaryota</taxon>
        <taxon>Viridiplantae</taxon>
        <taxon>Streptophyta</taxon>
        <taxon>Embryophyta</taxon>
        <taxon>Tracheophyta</taxon>
        <taxon>Spermatophyta</taxon>
        <taxon>Magnoliopsida</taxon>
        <taxon>eudicotyledons</taxon>
        <taxon>Gunneridae</taxon>
        <taxon>Pentapetalae</taxon>
        <taxon>rosids</taxon>
        <taxon>fabids</taxon>
        <taxon>Malpighiales</taxon>
        <taxon>Rhizophoraceae</taxon>
        <taxon>Rhizophora</taxon>
    </lineage>
</organism>
<sequence length="234" mass="26603">MDIKGVYNVKHEISTSFQHELWPLDEIDPKKAKFPCCLVWTPLPIVSWLAPFIGHFGICREDGVILDFSGSNFVNLDNFAYGAAARYIQLDREQCCFPPNLAGHTCKHGYKHSEFGSAVTWDDTLQSSMRHFEHKTYNIFTCNCHSFVANCLNRLCYHGSMSWNMINVAALVLFKGHWVDIKSIFRSLVPFSVVLCLGVLSVGWLFLIGLFSFSILLIGWFLLGSYCIKDLLDC</sequence>
<dbReference type="PANTHER" id="PTHR20921">
    <property type="entry name" value="TRANSMEMBRANE PROTEIN 222"/>
    <property type="match status" value="1"/>
</dbReference>
<dbReference type="InterPro" id="IPR008496">
    <property type="entry name" value="TMEM222/RTE1"/>
</dbReference>
<dbReference type="EMBL" id="GGEC01010970">
    <property type="protein sequence ID" value="MBW91453.1"/>
    <property type="molecule type" value="Transcribed_RNA"/>
</dbReference>
<keyword evidence="1" id="KW-0472">Membrane</keyword>
<dbReference type="GO" id="GO:0009723">
    <property type="term" value="P:response to ethylene"/>
    <property type="evidence" value="ECO:0007669"/>
    <property type="project" value="TreeGrafter"/>
</dbReference>
<accession>A0A2P2JDC1</accession>
<dbReference type="GO" id="GO:0005783">
    <property type="term" value="C:endoplasmic reticulum"/>
    <property type="evidence" value="ECO:0007669"/>
    <property type="project" value="TreeGrafter"/>
</dbReference>
<feature type="transmembrane region" description="Helical" evidence="1">
    <location>
        <begin position="191"/>
        <end position="223"/>
    </location>
</feature>
<dbReference type="GO" id="GO:0010104">
    <property type="term" value="P:regulation of ethylene-activated signaling pathway"/>
    <property type="evidence" value="ECO:0007669"/>
    <property type="project" value="TreeGrafter"/>
</dbReference>
<dbReference type="GO" id="GO:0005794">
    <property type="term" value="C:Golgi apparatus"/>
    <property type="evidence" value="ECO:0007669"/>
    <property type="project" value="TreeGrafter"/>
</dbReference>
<reference evidence="2" key="1">
    <citation type="submission" date="2018-02" db="EMBL/GenBank/DDBJ databases">
        <title>Rhizophora mucronata_Transcriptome.</title>
        <authorList>
            <person name="Meera S.P."/>
            <person name="Sreeshan A."/>
            <person name="Augustine A."/>
        </authorList>
    </citation>
    <scope>NUCLEOTIDE SEQUENCE</scope>
    <source>
        <tissue evidence="2">Leaf</tissue>
    </source>
</reference>
<evidence type="ECO:0000256" key="1">
    <source>
        <dbReference type="SAM" id="Phobius"/>
    </source>
</evidence>
<protein>
    <recommendedName>
        <fullName evidence="3">Protein REVERSION-TO-ETHYLENE SENSITIVITY1</fullName>
    </recommendedName>
</protein>
<keyword evidence="1" id="KW-1133">Transmembrane helix</keyword>
<keyword evidence="1" id="KW-0812">Transmembrane</keyword>
<name>A0A2P2JDC1_RHIMU</name>
<dbReference type="Pfam" id="PF05608">
    <property type="entry name" value="RTE1"/>
    <property type="match status" value="1"/>
</dbReference>
<dbReference type="PANTHER" id="PTHR20921:SF7">
    <property type="entry name" value="PROTEIN REVERSION-TO-ETHYLENE SENSITIVITY1"/>
    <property type="match status" value="1"/>
</dbReference>
<evidence type="ECO:0000313" key="2">
    <source>
        <dbReference type="EMBL" id="MBW91453.1"/>
    </source>
</evidence>